<protein>
    <recommendedName>
        <fullName evidence="1">F-box domain-containing protein</fullName>
    </recommendedName>
</protein>
<comment type="caution">
    <text evidence="2">The sequence shown here is derived from an EMBL/GenBank/DDBJ whole genome shotgun (WGS) entry which is preliminary data.</text>
</comment>
<evidence type="ECO:0000313" key="2">
    <source>
        <dbReference type="EMBL" id="KAH6833455.1"/>
    </source>
</evidence>
<dbReference type="InterPro" id="IPR017451">
    <property type="entry name" value="F-box-assoc_interact_dom"/>
</dbReference>
<keyword evidence="3" id="KW-1185">Reference proteome</keyword>
<dbReference type="NCBIfam" id="TIGR01640">
    <property type="entry name" value="F_box_assoc_1"/>
    <property type="match status" value="1"/>
</dbReference>
<gene>
    <name evidence="2" type="ORF">C2S53_012677</name>
</gene>
<organism evidence="2 3">
    <name type="scientific">Perilla frutescens var. hirtella</name>
    <name type="common">Perilla citriodora</name>
    <name type="synonym">Perilla setoyensis</name>
    <dbReference type="NCBI Taxonomy" id="608512"/>
    <lineage>
        <taxon>Eukaryota</taxon>
        <taxon>Viridiplantae</taxon>
        <taxon>Streptophyta</taxon>
        <taxon>Embryophyta</taxon>
        <taxon>Tracheophyta</taxon>
        <taxon>Spermatophyta</taxon>
        <taxon>Magnoliopsida</taxon>
        <taxon>eudicotyledons</taxon>
        <taxon>Gunneridae</taxon>
        <taxon>Pentapetalae</taxon>
        <taxon>asterids</taxon>
        <taxon>lamiids</taxon>
        <taxon>Lamiales</taxon>
        <taxon>Lamiaceae</taxon>
        <taxon>Nepetoideae</taxon>
        <taxon>Elsholtzieae</taxon>
        <taxon>Perilla</taxon>
    </lineage>
</organism>
<feature type="domain" description="F-box" evidence="1">
    <location>
        <begin position="6"/>
        <end position="46"/>
    </location>
</feature>
<dbReference type="InterPro" id="IPR001810">
    <property type="entry name" value="F-box_dom"/>
</dbReference>
<dbReference type="InterPro" id="IPR050796">
    <property type="entry name" value="SCF_F-box_component"/>
</dbReference>
<dbReference type="PANTHER" id="PTHR31672">
    <property type="entry name" value="BNACNNG10540D PROTEIN"/>
    <property type="match status" value="1"/>
</dbReference>
<dbReference type="Gene3D" id="1.20.1280.50">
    <property type="match status" value="1"/>
</dbReference>
<evidence type="ECO:0000313" key="3">
    <source>
        <dbReference type="Proteomes" id="UP001190926"/>
    </source>
</evidence>
<reference evidence="2 3" key="1">
    <citation type="journal article" date="2021" name="Nat. Commun.">
        <title>Incipient diploidization of the medicinal plant Perilla within 10,000 years.</title>
        <authorList>
            <person name="Zhang Y."/>
            <person name="Shen Q."/>
            <person name="Leng L."/>
            <person name="Zhang D."/>
            <person name="Chen S."/>
            <person name="Shi Y."/>
            <person name="Ning Z."/>
            <person name="Chen S."/>
        </authorList>
    </citation>
    <scope>NUCLEOTIDE SEQUENCE [LARGE SCALE GENOMIC DNA]</scope>
    <source>
        <strain evidence="3">cv. PC099</strain>
    </source>
</reference>
<dbReference type="SMART" id="SM00256">
    <property type="entry name" value="FBOX"/>
    <property type="match status" value="1"/>
</dbReference>
<dbReference type="SUPFAM" id="SSF81383">
    <property type="entry name" value="F-box domain"/>
    <property type="match status" value="1"/>
</dbReference>
<dbReference type="InterPro" id="IPR013187">
    <property type="entry name" value="F-box-assoc_dom_typ3"/>
</dbReference>
<evidence type="ECO:0000259" key="1">
    <source>
        <dbReference type="SMART" id="SM00256"/>
    </source>
</evidence>
<dbReference type="Proteomes" id="UP001190926">
    <property type="component" value="Unassembled WGS sequence"/>
</dbReference>
<dbReference type="EMBL" id="SDAM02000058">
    <property type="protein sequence ID" value="KAH6833455.1"/>
    <property type="molecule type" value="Genomic_DNA"/>
</dbReference>
<dbReference type="CDD" id="cd22157">
    <property type="entry name" value="F-box_AtFBW1-like"/>
    <property type="match status" value="1"/>
</dbReference>
<dbReference type="Pfam" id="PF08268">
    <property type="entry name" value="FBA_3"/>
    <property type="match status" value="1"/>
</dbReference>
<dbReference type="Pfam" id="PF00646">
    <property type="entry name" value="F-box"/>
    <property type="match status" value="1"/>
</dbReference>
<dbReference type="AlphaFoldDB" id="A0AAD4PBW4"/>
<accession>A0AAD4PBW4</accession>
<dbReference type="InterPro" id="IPR036047">
    <property type="entry name" value="F-box-like_dom_sf"/>
</dbReference>
<proteinExistence type="predicted"/>
<sequence>MASSWANKDVVTEILLNLPVKSLLRCRSVCKFWRDVIDSPTFRKSHLQQQATNNNKDDTVFVQFSFLQSGVWELSIKFLDNWKSYNDFPAFKEFFKDYMSEPYSYHSFFLRVAGPVKGLICFHCPRLDEPYLINLPIAVCNPSLGQIKTLPISPVCYFSCFSTINSREVGIGFDNVAQDYKVVQLMSCREHRRLHAHVYSKRTNSWRELAGDSNIRDEELYIHKIKPIKSTCKTGSFAHWQVFDKILSFDMKDEVFRTFSCAISAKVKIFATEDSFVLFDYDIGGGVSPRKFEAKFEVSELEWIPVKSFGPFGRLPRPMTLWKSDCVVLKHSKRCNIYDYCDRGYVGTYEKPKTASMFKMVEYKGSLISP</sequence>
<name>A0AAD4PBW4_PERFH</name>